<dbReference type="PANTHER" id="PTHR13647:SF4">
    <property type="entry name" value="INSULIN-LIKE PEPTIDE 1-RELATED"/>
    <property type="match status" value="1"/>
</dbReference>
<reference evidence="6" key="1">
    <citation type="journal article" date="2020" name="Nature">
        <title>Giant virus diversity and host interactions through global metagenomics.</title>
        <authorList>
            <person name="Schulz F."/>
            <person name="Roux S."/>
            <person name="Paez-Espino D."/>
            <person name="Jungbluth S."/>
            <person name="Walsh D.A."/>
            <person name="Denef V.J."/>
            <person name="McMahon K.D."/>
            <person name="Konstantinidis K.T."/>
            <person name="Eloe-Fadrosh E.A."/>
            <person name="Kyrpides N.C."/>
            <person name="Woyke T."/>
        </authorList>
    </citation>
    <scope>NUCLEOTIDE SEQUENCE</scope>
    <source>
        <strain evidence="6">GVMAG-S-1041349-163</strain>
    </source>
</reference>
<dbReference type="GO" id="GO:0005179">
    <property type="term" value="F:hormone activity"/>
    <property type="evidence" value="ECO:0007669"/>
    <property type="project" value="InterPro"/>
</dbReference>
<feature type="region of interest" description="Disordered" evidence="4">
    <location>
        <begin position="52"/>
        <end position="75"/>
    </location>
</feature>
<evidence type="ECO:0000256" key="2">
    <source>
        <dbReference type="ARBA" id="ARBA00022729"/>
    </source>
</evidence>
<dbReference type="GO" id="GO:0005576">
    <property type="term" value="C:extracellular region"/>
    <property type="evidence" value="ECO:0007669"/>
    <property type="project" value="InterPro"/>
</dbReference>
<dbReference type="PANTHER" id="PTHR13647">
    <property type="entry name" value="INSULIN-LIKE PEPTIDE 2-RELATED"/>
    <property type="match status" value="1"/>
</dbReference>
<accession>A0A6C0JPF1</accession>
<proteinExistence type="predicted"/>
<sequence length="99" mass="11536">MTTRFIFFLLFSVLVSQNLRRCSKTLIRRLSIICNHEYRKGDIEDGNIVKTEDHSTIESHTHEPSETETKTENNDDSLVGKCCRKLCSYETLKSYCKND</sequence>
<feature type="compositionally biased region" description="Basic and acidic residues" evidence="4">
    <location>
        <begin position="52"/>
        <end position="73"/>
    </location>
</feature>
<dbReference type="AlphaFoldDB" id="A0A6C0JPF1"/>
<protein>
    <recommendedName>
        <fullName evidence="5">Insulin-like domain-containing protein</fullName>
    </recommendedName>
</protein>
<dbReference type="Pfam" id="PF00049">
    <property type="entry name" value="Insulin"/>
    <property type="match status" value="1"/>
</dbReference>
<evidence type="ECO:0000256" key="3">
    <source>
        <dbReference type="ARBA" id="ARBA00023157"/>
    </source>
</evidence>
<dbReference type="Gene3D" id="1.10.100.10">
    <property type="entry name" value="Insulin-like"/>
    <property type="match status" value="1"/>
</dbReference>
<evidence type="ECO:0000256" key="4">
    <source>
        <dbReference type="SAM" id="MobiDB-lite"/>
    </source>
</evidence>
<keyword evidence="3" id="KW-1015">Disulfide bond</keyword>
<evidence type="ECO:0000313" key="6">
    <source>
        <dbReference type="EMBL" id="QHU07645.1"/>
    </source>
</evidence>
<organism evidence="6">
    <name type="scientific">viral metagenome</name>
    <dbReference type="NCBI Taxonomy" id="1070528"/>
    <lineage>
        <taxon>unclassified sequences</taxon>
        <taxon>metagenomes</taxon>
        <taxon>organismal metagenomes</taxon>
    </lineage>
</organism>
<dbReference type="InterPro" id="IPR036438">
    <property type="entry name" value="Insulin-like_sf"/>
</dbReference>
<evidence type="ECO:0000259" key="5">
    <source>
        <dbReference type="Pfam" id="PF00049"/>
    </source>
</evidence>
<feature type="domain" description="Insulin-like" evidence="5">
    <location>
        <begin position="22"/>
        <end position="96"/>
    </location>
</feature>
<dbReference type="InterPro" id="IPR016179">
    <property type="entry name" value="Insulin-like"/>
</dbReference>
<keyword evidence="2" id="KW-0732">Signal</keyword>
<keyword evidence="1" id="KW-0165">Cleavage on pair of basic residues</keyword>
<dbReference type="SUPFAM" id="SSF56994">
    <property type="entry name" value="Insulin-like"/>
    <property type="match status" value="1"/>
</dbReference>
<dbReference type="InterPro" id="IPR022353">
    <property type="entry name" value="Insulin_CS"/>
</dbReference>
<dbReference type="PROSITE" id="PS00262">
    <property type="entry name" value="INSULIN"/>
    <property type="match status" value="1"/>
</dbReference>
<dbReference type="EMBL" id="MN740685">
    <property type="protein sequence ID" value="QHU07645.1"/>
    <property type="molecule type" value="Genomic_DNA"/>
</dbReference>
<evidence type="ECO:0000256" key="1">
    <source>
        <dbReference type="ARBA" id="ARBA00022685"/>
    </source>
</evidence>
<name>A0A6C0JPF1_9ZZZZ</name>